<protein>
    <recommendedName>
        <fullName evidence="3 8">Carbonic anhydrase</fullName>
        <ecNumber evidence="3 8">4.2.1.1</ecNumber>
    </recommendedName>
</protein>
<keyword evidence="8" id="KW-0732">Signal</keyword>
<evidence type="ECO:0000256" key="4">
    <source>
        <dbReference type="ARBA" id="ARBA00022723"/>
    </source>
</evidence>
<comment type="similarity">
    <text evidence="2 8">Belongs to the alpha-carbonic anhydrase family.</text>
</comment>
<dbReference type="InterPro" id="IPR018338">
    <property type="entry name" value="Carbonic_anhydrase_a-class_CS"/>
</dbReference>
<dbReference type="PANTHER" id="PTHR18952">
    <property type="entry name" value="CARBONIC ANHYDRASE"/>
    <property type="match status" value="1"/>
</dbReference>
<feature type="domain" description="Alpha-carbonic anhydrase" evidence="9">
    <location>
        <begin position="177"/>
        <end position="443"/>
    </location>
</feature>
<dbReference type="GO" id="GO:0008270">
    <property type="term" value="F:zinc ion binding"/>
    <property type="evidence" value="ECO:0007669"/>
    <property type="project" value="UniProtKB-UniRule"/>
</dbReference>
<dbReference type="InterPro" id="IPR023561">
    <property type="entry name" value="Carbonic_anhydrase_a-class"/>
</dbReference>
<dbReference type="AlphaFoldDB" id="A0AA88HF74"/>
<keyword evidence="4 8" id="KW-0479">Metal-binding</keyword>
<feature type="chain" id="PRO_5041762814" description="Carbonic anhydrase" evidence="8">
    <location>
        <begin position="20"/>
        <end position="461"/>
    </location>
</feature>
<evidence type="ECO:0000256" key="2">
    <source>
        <dbReference type="ARBA" id="ARBA00010718"/>
    </source>
</evidence>
<dbReference type="Proteomes" id="UP001187531">
    <property type="component" value="Unassembled WGS sequence"/>
</dbReference>
<dbReference type="PROSITE" id="PS51144">
    <property type="entry name" value="ALPHA_CA_2"/>
    <property type="match status" value="1"/>
</dbReference>
<dbReference type="CDD" id="cd00326">
    <property type="entry name" value="alpha_CA"/>
    <property type="match status" value="1"/>
</dbReference>
<sequence>MLFPIFFCATLVVFEPVSSFFMRPVATITKQRTIITTQTVAPTCYELAEDFSVCGRNARQLGFDTFGDSVFHAFDTALENDLYNYYPADYVQPSFDQSNGRGNYRFLSGGMRGMLVSKETRFVTATVFETSGQTEIVTINCLNPGERVPQNMCARNPCVPNPCTRNGDKNAKCTVEDSGSYSCQCSNNKFFSNGITCVGNQQSPVDIKTADAIGKEMTDLVFTGYDSDINELIITNTGKTAQATSVTLSTKATAKEADGKKITIGGADLDGTYEFEQFHFHWNLVDTADGSEHTIDGKGFPSEIHFVHRNSKYSSVTEALKKRDGLAVIAVLFEKGAENENYMEIFESFQRIKKAKAETPVEDPPSLMSLLPDDTTKFYRYKGSLTTKPFTENVEWIVMEEPLELSEAQLAKFGQLKDSEGNSITANDREIQPLRDRDIFKRKASKYSTKDTFLQPQNRSD</sequence>
<dbReference type="SUPFAM" id="SSF51069">
    <property type="entry name" value="Carbonic anhydrase"/>
    <property type="match status" value="1"/>
</dbReference>
<accession>A0AA88HF74</accession>
<evidence type="ECO:0000256" key="8">
    <source>
        <dbReference type="RuleBase" id="RU367011"/>
    </source>
</evidence>
<evidence type="ECO:0000256" key="5">
    <source>
        <dbReference type="ARBA" id="ARBA00022833"/>
    </source>
</evidence>
<comment type="catalytic activity">
    <reaction evidence="7 8">
        <text>hydrogencarbonate + H(+) = CO2 + H2O</text>
        <dbReference type="Rhea" id="RHEA:10748"/>
        <dbReference type="ChEBI" id="CHEBI:15377"/>
        <dbReference type="ChEBI" id="CHEBI:15378"/>
        <dbReference type="ChEBI" id="CHEBI:16526"/>
        <dbReference type="ChEBI" id="CHEBI:17544"/>
        <dbReference type="EC" id="4.2.1.1"/>
    </reaction>
</comment>
<name>A0AA88HF74_ARTSF</name>
<evidence type="ECO:0000256" key="3">
    <source>
        <dbReference type="ARBA" id="ARBA00012925"/>
    </source>
</evidence>
<feature type="signal peptide" evidence="8">
    <location>
        <begin position="1"/>
        <end position="19"/>
    </location>
</feature>
<dbReference type="PROSITE" id="PS00162">
    <property type="entry name" value="ALPHA_CA_1"/>
    <property type="match status" value="1"/>
</dbReference>
<evidence type="ECO:0000259" key="9">
    <source>
        <dbReference type="PROSITE" id="PS51144"/>
    </source>
</evidence>
<dbReference type="EMBL" id="JAVRJZ010000017">
    <property type="protein sequence ID" value="KAK2710227.1"/>
    <property type="molecule type" value="Genomic_DNA"/>
</dbReference>
<evidence type="ECO:0000256" key="6">
    <source>
        <dbReference type="ARBA" id="ARBA00023239"/>
    </source>
</evidence>
<dbReference type="Gene3D" id="3.10.200.10">
    <property type="entry name" value="Alpha carbonic anhydrase"/>
    <property type="match status" value="1"/>
</dbReference>
<comment type="function">
    <text evidence="1 8">Reversible hydration of carbon dioxide.</text>
</comment>
<dbReference type="Pfam" id="PF00194">
    <property type="entry name" value="Carb_anhydrase"/>
    <property type="match status" value="1"/>
</dbReference>
<dbReference type="InterPro" id="IPR001148">
    <property type="entry name" value="CA_dom"/>
</dbReference>
<comment type="caution">
    <text evidence="10">The sequence shown here is derived from an EMBL/GenBank/DDBJ whole genome shotgun (WGS) entry which is preliminary data.</text>
</comment>
<keyword evidence="11" id="KW-1185">Reference proteome</keyword>
<organism evidence="10 11">
    <name type="scientific">Artemia franciscana</name>
    <name type="common">Brine shrimp</name>
    <name type="synonym">Artemia sanfranciscana</name>
    <dbReference type="NCBI Taxonomy" id="6661"/>
    <lineage>
        <taxon>Eukaryota</taxon>
        <taxon>Metazoa</taxon>
        <taxon>Ecdysozoa</taxon>
        <taxon>Arthropoda</taxon>
        <taxon>Crustacea</taxon>
        <taxon>Branchiopoda</taxon>
        <taxon>Anostraca</taxon>
        <taxon>Artemiidae</taxon>
        <taxon>Artemia</taxon>
    </lineage>
</organism>
<dbReference type="EMBL" id="JAVRJZ010000017">
    <property type="protein sequence ID" value="KAK2710229.1"/>
    <property type="molecule type" value="Genomic_DNA"/>
</dbReference>
<evidence type="ECO:0000256" key="7">
    <source>
        <dbReference type="ARBA" id="ARBA00048348"/>
    </source>
</evidence>
<dbReference type="GO" id="GO:0004089">
    <property type="term" value="F:carbonate dehydratase activity"/>
    <property type="evidence" value="ECO:0007669"/>
    <property type="project" value="UniProtKB-UniRule"/>
</dbReference>
<evidence type="ECO:0000313" key="10">
    <source>
        <dbReference type="EMBL" id="KAK2710228.1"/>
    </source>
</evidence>
<dbReference type="EC" id="4.2.1.1" evidence="3 8"/>
<keyword evidence="5 8" id="KW-0862">Zinc</keyword>
<evidence type="ECO:0000313" key="11">
    <source>
        <dbReference type="Proteomes" id="UP001187531"/>
    </source>
</evidence>
<reference evidence="10" key="1">
    <citation type="submission" date="2023-07" db="EMBL/GenBank/DDBJ databases">
        <title>Chromosome-level genome assembly of Artemia franciscana.</title>
        <authorList>
            <person name="Jo E."/>
        </authorList>
    </citation>
    <scope>NUCLEOTIDE SEQUENCE</scope>
    <source>
        <tissue evidence="10">Whole body</tissue>
    </source>
</reference>
<dbReference type="PANTHER" id="PTHR18952:SF265">
    <property type="entry name" value="CARBONIC ANHYDRASE"/>
    <property type="match status" value="1"/>
</dbReference>
<dbReference type="InterPro" id="IPR036398">
    <property type="entry name" value="CA_dom_sf"/>
</dbReference>
<dbReference type="EMBL" id="JAVRJZ010000017">
    <property type="protein sequence ID" value="KAK2710228.1"/>
    <property type="molecule type" value="Genomic_DNA"/>
</dbReference>
<dbReference type="SMART" id="SM01057">
    <property type="entry name" value="Carb_anhydrase"/>
    <property type="match status" value="1"/>
</dbReference>
<keyword evidence="6 8" id="KW-0456">Lyase</keyword>
<gene>
    <name evidence="10" type="ORF">QYM36_013772</name>
</gene>
<evidence type="ECO:0000256" key="1">
    <source>
        <dbReference type="ARBA" id="ARBA00002904"/>
    </source>
</evidence>
<proteinExistence type="inferred from homology"/>
<comment type="cofactor">
    <cofactor evidence="8">
        <name>Zn(2+)</name>
        <dbReference type="ChEBI" id="CHEBI:29105"/>
    </cofactor>
</comment>